<evidence type="ECO:0000256" key="5">
    <source>
        <dbReference type="ARBA" id="ARBA00022692"/>
    </source>
</evidence>
<organism evidence="9 10">
    <name type="scientific">Megamonas hypermegale</name>
    <dbReference type="NCBI Taxonomy" id="158847"/>
    <lineage>
        <taxon>Bacteria</taxon>
        <taxon>Bacillati</taxon>
        <taxon>Bacillota</taxon>
        <taxon>Negativicutes</taxon>
        <taxon>Selenomonadales</taxon>
        <taxon>Selenomonadaceae</taxon>
        <taxon>Megamonas</taxon>
    </lineage>
</organism>
<dbReference type="GO" id="GO:0015288">
    <property type="term" value="F:porin activity"/>
    <property type="evidence" value="ECO:0007669"/>
    <property type="project" value="TreeGrafter"/>
</dbReference>
<evidence type="ECO:0000256" key="3">
    <source>
        <dbReference type="ARBA" id="ARBA00022448"/>
    </source>
</evidence>
<keyword evidence="8" id="KW-0732">Signal</keyword>
<comment type="subcellular location">
    <subcellularLocation>
        <location evidence="1">Cell outer membrane</location>
    </subcellularLocation>
</comment>
<keyword evidence="4" id="KW-1134">Transmembrane beta strand</keyword>
<dbReference type="PANTHER" id="PTHR30026:SF20">
    <property type="entry name" value="OUTER MEMBRANE PROTEIN TOLC"/>
    <property type="match status" value="1"/>
</dbReference>
<gene>
    <name evidence="9" type="primary">tolC_1</name>
    <name evidence="9" type="ORF">SAMEA4364220_00188</name>
</gene>
<keyword evidence="10" id="KW-1185">Reference proteome</keyword>
<evidence type="ECO:0000313" key="10">
    <source>
        <dbReference type="Proteomes" id="UP000215383"/>
    </source>
</evidence>
<dbReference type="GeneID" id="78506230"/>
<dbReference type="InterPro" id="IPR051906">
    <property type="entry name" value="TolC-like"/>
</dbReference>
<dbReference type="Pfam" id="PF02321">
    <property type="entry name" value="OEP"/>
    <property type="match status" value="2"/>
</dbReference>
<dbReference type="GO" id="GO:0009279">
    <property type="term" value="C:cell outer membrane"/>
    <property type="evidence" value="ECO:0007669"/>
    <property type="project" value="UniProtKB-SubCell"/>
</dbReference>
<dbReference type="GO" id="GO:1990281">
    <property type="term" value="C:efflux pump complex"/>
    <property type="evidence" value="ECO:0007669"/>
    <property type="project" value="TreeGrafter"/>
</dbReference>
<evidence type="ECO:0000256" key="1">
    <source>
        <dbReference type="ARBA" id="ARBA00004442"/>
    </source>
</evidence>
<keyword evidence="3" id="KW-0813">Transport</keyword>
<evidence type="ECO:0000256" key="7">
    <source>
        <dbReference type="ARBA" id="ARBA00023237"/>
    </source>
</evidence>
<dbReference type="Gene3D" id="1.20.1600.10">
    <property type="entry name" value="Outer membrane efflux proteins (OEP)"/>
    <property type="match status" value="1"/>
</dbReference>
<comment type="similarity">
    <text evidence="2">Belongs to the outer membrane factor (OMF) (TC 1.B.17) family.</text>
</comment>
<keyword evidence="7" id="KW-0998">Cell outer membrane</keyword>
<dbReference type="GO" id="GO:0015562">
    <property type="term" value="F:efflux transmembrane transporter activity"/>
    <property type="evidence" value="ECO:0007669"/>
    <property type="project" value="InterPro"/>
</dbReference>
<dbReference type="InterPro" id="IPR003423">
    <property type="entry name" value="OMP_efflux"/>
</dbReference>
<feature type="signal peptide" evidence="8">
    <location>
        <begin position="1"/>
        <end position="29"/>
    </location>
</feature>
<proteinExistence type="inferred from homology"/>
<dbReference type="RefSeq" id="WP_027890157.1">
    <property type="nucleotide sequence ID" value="NZ_LT906446.1"/>
</dbReference>
<dbReference type="eggNOG" id="COG1538">
    <property type="taxonomic scope" value="Bacteria"/>
</dbReference>
<name>A0A239T9T9_9FIRM</name>
<evidence type="ECO:0000256" key="8">
    <source>
        <dbReference type="SAM" id="SignalP"/>
    </source>
</evidence>
<dbReference type="SUPFAM" id="SSF56954">
    <property type="entry name" value="Outer membrane efflux proteins (OEP)"/>
    <property type="match status" value="1"/>
</dbReference>
<dbReference type="EMBL" id="LT906446">
    <property type="protein sequence ID" value="SNU94289.1"/>
    <property type="molecule type" value="Genomic_DNA"/>
</dbReference>
<feature type="chain" id="PRO_5011264900" evidence="8">
    <location>
        <begin position="30"/>
        <end position="445"/>
    </location>
</feature>
<evidence type="ECO:0000313" key="9">
    <source>
        <dbReference type="EMBL" id="SNU94289.1"/>
    </source>
</evidence>
<dbReference type="AlphaFoldDB" id="A0A239T9T9"/>
<reference evidence="9 10" key="1">
    <citation type="submission" date="2017-06" db="EMBL/GenBank/DDBJ databases">
        <authorList>
            <consortium name="Pathogen Informatics"/>
        </authorList>
    </citation>
    <scope>NUCLEOTIDE SEQUENCE [LARGE SCALE GENOMIC DNA]</scope>
    <source>
        <strain evidence="9 10">NCTC10570</strain>
    </source>
</reference>
<evidence type="ECO:0000256" key="4">
    <source>
        <dbReference type="ARBA" id="ARBA00022452"/>
    </source>
</evidence>
<accession>A0A239T9T9</accession>
<keyword evidence="6" id="KW-0472">Membrane</keyword>
<protein>
    <submittedName>
        <fullName evidence="9">Outer membrane protein tolC</fullName>
    </submittedName>
</protein>
<evidence type="ECO:0000256" key="6">
    <source>
        <dbReference type="ARBA" id="ARBA00023136"/>
    </source>
</evidence>
<sequence>MSKKYLNKTITAVLLSGSLFFMSAGAVSAEEVVDLTLDSSVQMALENNRTIKQSYYDTDTARWALKEAKGKKGFNISWQGTAAAVAGSSFNVPTNNRDSSYGNVLEAAIPLYTGGQLENNIKANEIGVDISDLNLENTKQQVKLNTTEGYYSILQNRNLVGVNKETVNQLQEHLNVVSARYAAGTVAKSDVLRSQTELANAQQSLVTAENNYDLSMSSLNNIIGLPIQTKLNIKDELKYIKYDLNFEECVDTAMANRPDGVAAIKAVEQAQANVDMAKAGNSPQVEAYTSYTIDGDDAFKDNFGEQAQVGVRANWNIFDNNVTKAQVKQAESALYKAQENAQYVREGIQLEVHQAYLSLLAAEKNIKTTSVAVNQATEDYQIAQVRYSAGVGTNIDVMDASVALTTAKTNYVQALYDYNISKAQLDKAMGMPVDLDVQAVAAKTY</sequence>
<keyword evidence="5" id="KW-0812">Transmembrane</keyword>
<evidence type="ECO:0000256" key="2">
    <source>
        <dbReference type="ARBA" id="ARBA00007613"/>
    </source>
</evidence>
<dbReference type="Proteomes" id="UP000215383">
    <property type="component" value="Chromosome 1"/>
</dbReference>
<dbReference type="PANTHER" id="PTHR30026">
    <property type="entry name" value="OUTER MEMBRANE PROTEIN TOLC"/>
    <property type="match status" value="1"/>
</dbReference>